<evidence type="ECO:0000313" key="2">
    <source>
        <dbReference type="Proteomes" id="UP000498740"/>
    </source>
</evidence>
<reference evidence="1 2" key="1">
    <citation type="submission" date="2020-05" db="EMBL/GenBank/DDBJ databases">
        <title>Whole genome shotgun sequence of Streptomyces microflavus NBRC 13062.</title>
        <authorList>
            <person name="Komaki H."/>
            <person name="Tamura T."/>
        </authorList>
    </citation>
    <scope>NUCLEOTIDE SEQUENCE [LARGE SCALE GENOMIC DNA]</scope>
    <source>
        <strain evidence="1 2">NBRC 13062</strain>
    </source>
</reference>
<dbReference type="AlphaFoldDB" id="A0A7J0CYU3"/>
<evidence type="ECO:0000313" key="1">
    <source>
        <dbReference type="EMBL" id="GFN07690.1"/>
    </source>
</evidence>
<proteinExistence type="predicted"/>
<accession>A0A7J0CYU3</accession>
<dbReference type="EMBL" id="BLWD01000001">
    <property type="protein sequence ID" value="GFN07690.1"/>
    <property type="molecule type" value="Genomic_DNA"/>
</dbReference>
<dbReference type="Proteomes" id="UP000498740">
    <property type="component" value="Unassembled WGS sequence"/>
</dbReference>
<protein>
    <submittedName>
        <fullName evidence="1">Uncharacterized protein</fullName>
    </submittedName>
</protein>
<gene>
    <name evidence="1" type="ORF">Smic_62460</name>
</gene>
<comment type="caution">
    <text evidence="1">The sequence shown here is derived from an EMBL/GenBank/DDBJ whole genome shotgun (WGS) entry which is preliminary data.</text>
</comment>
<organism evidence="1 2">
    <name type="scientific">Streptomyces microflavus</name>
    <name type="common">Streptomyces lipmanii</name>
    <dbReference type="NCBI Taxonomy" id="1919"/>
    <lineage>
        <taxon>Bacteria</taxon>
        <taxon>Bacillati</taxon>
        <taxon>Actinomycetota</taxon>
        <taxon>Actinomycetes</taxon>
        <taxon>Kitasatosporales</taxon>
        <taxon>Streptomycetaceae</taxon>
        <taxon>Streptomyces</taxon>
    </lineage>
</organism>
<name>A0A7J0CYU3_STRMI</name>
<sequence length="112" mass="12142">MFDFGVKRTTLPERLGTPTHCSTCPHGSILPEAAVAPPLVHLPAPKIGIRRTRSTTHRPEPPPCPFLRPHPVFAVRGPRRTRAGPANPSGGIAWCLKLRCGVSPLPRVPSEH</sequence>